<name>T1AIZ1_9ZZZZ</name>
<protein>
    <submittedName>
        <fullName evidence="6">Aminotransferase AlaT</fullName>
    </submittedName>
</protein>
<reference evidence="6" key="2">
    <citation type="journal article" date="2014" name="ISME J.">
        <title>Microbial stratification in low pH oxic and suboxic macroscopic growths along an acid mine drainage.</title>
        <authorList>
            <person name="Mendez-Garcia C."/>
            <person name="Mesa V."/>
            <person name="Sprenger R.R."/>
            <person name="Richter M."/>
            <person name="Diez M.S."/>
            <person name="Solano J."/>
            <person name="Bargiela R."/>
            <person name="Golyshina O.V."/>
            <person name="Manteca A."/>
            <person name="Ramos J.L."/>
            <person name="Gallego J.R."/>
            <person name="Llorente I."/>
            <person name="Martins Dos Santos V.A."/>
            <person name="Jensen O.N."/>
            <person name="Pelaez A.I."/>
            <person name="Sanchez J."/>
            <person name="Ferrer M."/>
        </authorList>
    </citation>
    <scope>NUCLEOTIDE SEQUENCE</scope>
</reference>
<dbReference type="Pfam" id="PF00155">
    <property type="entry name" value="Aminotran_1_2"/>
    <property type="match status" value="1"/>
</dbReference>
<reference evidence="6" key="1">
    <citation type="submission" date="2013-08" db="EMBL/GenBank/DDBJ databases">
        <authorList>
            <person name="Mendez C."/>
            <person name="Richter M."/>
            <person name="Ferrer M."/>
            <person name="Sanchez J."/>
        </authorList>
    </citation>
    <scope>NUCLEOTIDE SEQUENCE</scope>
</reference>
<dbReference type="Gene3D" id="3.40.640.10">
    <property type="entry name" value="Type I PLP-dependent aspartate aminotransferase-like (Major domain)"/>
    <property type="match status" value="1"/>
</dbReference>
<dbReference type="InterPro" id="IPR004839">
    <property type="entry name" value="Aminotransferase_I/II_large"/>
</dbReference>
<proteinExistence type="predicted"/>
<sequence>MAALSGEVPCLSFGGLSKLWRACGYRVGWLQLTGARAALQPLRDALQLLAALRLCANQMGQWAIPAALRLRGEIETLTTPGGRLHATRAALLAGVARSEFLDVVAPRGAIYAFPALRDDVLPAFDDQHFALDLLEHEHVLLVPGSGFNLAASRHLRLTLLPEPATMAEVLARLERALARHVEAATPRYAHG</sequence>
<evidence type="ECO:0000256" key="4">
    <source>
        <dbReference type="ARBA" id="ARBA00022898"/>
    </source>
</evidence>
<evidence type="ECO:0000259" key="5">
    <source>
        <dbReference type="Pfam" id="PF00155"/>
    </source>
</evidence>
<dbReference type="PANTHER" id="PTHR43488:SF2">
    <property type="entry name" value="GLUTAMATE-PYRUVATE AMINOTRANSFERASE ALAA"/>
    <property type="match status" value="1"/>
</dbReference>
<keyword evidence="2 6" id="KW-0032">Aminotransferase</keyword>
<feature type="domain" description="Aminotransferase class I/classII large" evidence="5">
    <location>
        <begin position="4"/>
        <end position="173"/>
    </location>
</feature>
<comment type="cofactor">
    <cofactor evidence="1">
        <name>pyridoxal 5'-phosphate</name>
        <dbReference type="ChEBI" id="CHEBI:597326"/>
    </cofactor>
</comment>
<comment type="caution">
    <text evidence="6">The sequence shown here is derived from an EMBL/GenBank/DDBJ whole genome shotgun (WGS) entry which is preliminary data.</text>
</comment>
<accession>T1AIZ1</accession>
<dbReference type="PANTHER" id="PTHR43488">
    <property type="entry name" value="GLUTAMATE-PYRUVATE AMINOTRANSFERASE ALAA"/>
    <property type="match status" value="1"/>
</dbReference>
<dbReference type="InterPro" id="IPR015424">
    <property type="entry name" value="PyrdxlP-dep_Trfase"/>
</dbReference>
<dbReference type="InterPro" id="IPR015421">
    <property type="entry name" value="PyrdxlP-dep_Trfase_major"/>
</dbReference>
<evidence type="ECO:0000256" key="3">
    <source>
        <dbReference type="ARBA" id="ARBA00022679"/>
    </source>
</evidence>
<dbReference type="GO" id="GO:0030170">
    <property type="term" value="F:pyridoxal phosphate binding"/>
    <property type="evidence" value="ECO:0007669"/>
    <property type="project" value="InterPro"/>
</dbReference>
<keyword evidence="4" id="KW-0663">Pyridoxal phosphate</keyword>
<dbReference type="AlphaFoldDB" id="T1AIZ1"/>
<organism evidence="6">
    <name type="scientific">mine drainage metagenome</name>
    <dbReference type="NCBI Taxonomy" id="410659"/>
    <lineage>
        <taxon>unclassified sequences</taxon>
        <taxon>metagenomes</taxon>
        <taxon>ecological metagenomes</taxon>
    </lineage>
</organism>
<dbReference type="EMBL" id="AUZX01007974">
    <property type="protein sequence ID" value="EQD57232.1"/>
    <property type="molecule type" value="Genomic_DNA"/>
</dbReference>
<evidence type="ECO:0000256" key="2">
    <source>
        <dbReference type="ARBA" id="ARBA00022576"/>
    </source>
</evidence>
<dbReference type="SUPFAM" id="SSF53383">
    <property type="entry name" value="PLP-dependent transferases"/>
    <property type="match status" value="1"/>
</dbReference>
<dbReference type="GO" id="GO:0008483">
    <property type="term" value="F:transaminase activity"/>
    <property type="evidence" value="ECO:0007669"/>
    <property type="project" value="UniProtKB-KW"/>
</dbReference>
<dbReference type="Gene3D" id="3.90.1150.10">
    <property type="entry name" value="Aspartate Aminotransferase, domain 1"/>
    <property type="match status" value="1"/>
</dbReference>
<evidence type="ECO:0000256" key="1">
    <source>
        <dbReference type="ARBA" id="ARBA00001933"/>
    </source>
</evidence>
<gene>
    <name evidence="6" type="ORF">B1A_11170</name>
</gene>
<evidence type="ECO:0000313" key="6">
    <source>
        <dbReference type="EMBL" id="EQD57232.1"/>
    </source>
</evidence>
<keyword evidence="3 6" id="KW-0808">Transferase</keyword>
<dbReference type="InterPro" id="IPR051926">
    <property type="entry name" value="Ala_Aminotransferase"/>
</dbReference>
<dbReference type="InterPro" id="IPR015422">
    <property type="entry name" value="PyrdxlP-dep_Trfase_small"/>
</dbReference>